<name>A0ABY4RS97_9BACL</name>
<keyword evidence="4" id="KW-1185">Reference proteome</keyword>
<feature type="chain" id="PRO_5046014648" evidence="2">
    <location>
        <begin position="24"/>
        <end position="452"/>
    </location>
</feature>
<organism evidence="3 4">
    <name type="scientific">Paenibacillus konkukensis</name>
    <dbReference type="NCBI Taxonomy" id="2020716"/>
    <lineage>
        <taxon>Bacteria</taxon>
        <taxon>Bacillati</taxon>
        <taxon>Bacillota</taxon>
        <taxon>Bacilli</taxon>
        <taxon>Bacillales</taxon>
        <taxon>Paenibacillaceae</taxon>
        <taxon>Paenibacillus</taxon>
    </lineage>
</organism>
<gene>
    <name evidence="3" type="primary">ugpB_7</name>
    <name evidence="3" type="ORF">SK3146_03874</name>
</gene>
<reference evidence="3" key="2">
    <citation type="journal article" date="2021" name="J Anim Sci Technol">
        <title>Complete genome sequence of Paenibacillus konkukensis sp. nov. SK3146 as a potential probiotic strain.</title>
        <authorList>
            <person name="Jung H.I."/>
            <person name="Park S."/>
            <person name="Niu K.M."/>
            <person name="Lee S.W."/>
            <person name="Kothari D."/>
            <person name="Yi K.J."/>
            <person name="Kim S.K."/>
        </authorList>
    </citation>
    <scope>NUCLEOTIDE SEQUENCE</scope>
    <source>
        <strain evidence="3">SK3146</strain>
    </source>
</reference>
<dbReference type="InterPro" id="IPR050490">
    <property type="entry name" value="Bact_solute-bd_prot1"/>
</dbReference>
<dbReference type="PANTHER" id="PTHR43649">
    <property type="entry name" value="ARABINOSE-BINDING PROTEIN-RELATED"/>
    <property type="match status" value="1"/>
</dbReference>
<dbReference type="PROSITE" id="PS51257">
    <property type="entry name" value="PROKAR_LIPOPROTEIN"/>
    <property type="match status" value="1"/>
</dbReference>
<dbReference type="EMBL" id="CP027059">
    <property type="protein sequence ID" value="UQZ84619.1"/>
    <property type="molecule type" value="Genomic_DNA"/>
</dbReference>
<protein>
    <submittedName>
        <fullName evidence="3">Sn-glycerol-3-phosphate-binding periplasmic protein UgpB</fullName>
    </submittedName>
</protein>
<sequence>MFFLRAKISIVTVLTMCALALTACGGGSPAATGGSSSDQAGANSSDSEKKGTKPIELSFYYPVAVGGPLTKIFDKLAEQFNNENKDGITVKPIYTGSNQDTLVKAQTAVMGGTPPDLMLSSSTDLFTLLDMDAIIPLDDLAAKDGGDAYLKDFYEGFMANAQTGGKTYSIPFQRSTIILYYNKEAFKEAGLDPNKPPQNYKELSEYAKKLTKPGRWGIEISSTDYIGWMFQALALQNGKNLMDQDGKKVFINTPENVEALQYWIDLIKKEKVMPEGTTNWATIPSDFISGKTAMMYHTTGNLGAVKSGAKFDFGTAFLPAGKNFGTPVGGANLYIFKGIAKERQEAAWKYIRWLTQPERLAQFSIDTGYVAPTRSSNETETMKKYIESFPQAVTARDQLKYASASFSTHNSGEVGKVFNDKLQSAIVGSVPPAEALKNAQEEADKLLAPFNK</sequence>
<feature type="region of interest" description="Disordered" evidence="1">
    <location>
        <begin position="32"/>
        <end position="51"/>
    </location>
</feature>
<dbReference type="Proteomes" id="UP001057134">
    <property type="component" value="Chromosome"/>
</dbReference>
<reference evidence="3" key="1">
    <citation type="submission" date="2018-02" db="EMBL/GenBank/DDBJ databases">
        <authorList>
            <person name="Kim S.-K."/>
            <person name="Jung H.-I."/>
            <person name="Lee S.-W."/>
        </authorList>
    </citation>
    <scope>NUCLEOTIDE SEQUENCE</scope>
    <source>
        <strain evidence="3">SK3146</strain>
    </source>
</reference>
<dbReference type="InterPro" id="IPR006059">
    <property type="entry name" value="SBP"/>
</dbReference>
<keyword evidence="2" id="KW-0732">Signal</keyword>
<evidence type="ECO:0000256" key="1">
    <source>
        <dbReference type="SAM" id="MobiDB-lite"/>
    </source>
</evidence>
<dbReference type="PANTHER" id="PTHR43649:SF30">
    <property type="entry name" value="ABC TRANSPORTER SUBSTRATE-BINDING PROTEIN"/>
    <property type="match status" value="1"/>
</dbReference>
<dbReference type="CDD" id="cd14748">
    <property type="entry name" value="PBP2_UgpB"/>
    <property type="match status" value="1"/>
</dbReference>
<dbReference type="SUPFAM" id="SSF53850">
    <property type="entry name" value="Periplasmic binding protein-like II"/>
    <property type="match status" value="1"/>
</dbReference>
<accession>A0ABY4RS97</accession>
<dbReference type="Gene3D" id="3.40.190.10">
    <property type="entry name" value="Periplasmic binding protein-like II"/>
    <property type="match status" value="2"/>
</dbReference>
<evidence type="ECO:0000313" key="3">
    <source>
        <dbReference type="EMBL" id="UQZ84619.1"/>
    </source>
</evidence>
<evidence type="ECO:0000313" key="4">
    <source>
        <dbReference type="Proteomes" id="UP001057134"/>
    </source>
</evidence>
<feature type="signal peptide" evidence="2">
    <location>
        <begin position="1"/>
        <end position="23"/>
    </location>
</feature>
<dbReference type="Pfam" id="PF13416">
    <property type="entry name" value="SBP_bac_8"/>
    <property type="match status" value="1"/>
</dbReference>
<evidence type="ECO:0000256" key="2">
    <source>
        <dbReference type="SAM" id="SignalP"/>
    </source>
</evidence>
<proteinExistence type="predicted"/>